<feature type="compositionally biased region" description="Basic and acidic residues" evidence="1">
    <location>
        <begin position="55"/>
        <end position="67"/>
    </location>
</feature>
<feature type="compositionally biased region" description="Basic and acidic residues" evidence="1">
    <location>
        <begin position="119"/>
        <end position="128"/>
    </location>
</feature>
<dbReference type="EMBL" id="JAINDJ010000165">
    <property type="protein sequence ID" value="KAG9438330.1"/>
    <property type="molecule type" value="Genomic_DNA"/>
</dbReference>
<dbReference type="Proteomes" id="UP000825729">
    <property type="component" value="Unassembled WGS sequence"/>
</dbReference>
<name>A0AAV7DP51_ARIFI</name>
<feature type="compositionally biased region" description="Low complexity" evidence="1">
    <location>
        <begin position="28"/>
        <end position="39"/>
    </location>
</feature>
<accession>A0AAV7DP51</accession>
<evidence type="ECO:0000256" key="1">
    <source>
        <dbReference type="SAM" id="MobiDB-lite"/>
    </source>
</evidence>
<evidence type="ECO:0000313" key="3">
    <source>
        <dbReference type="Proteomes" id="UP000825729"/>
    </source>
</evidence>
<feature type="region of interest" description="Disordered" evidence="1">
    <location>
        <begin position="186"/>
        <end position="239"/>
    </location>
</feature>
<protein>
    <submittedName>
        <fullName evidence="2">Uncharacterized protein</fullName>
    </submittedName>
</protein>
<comment type="caution">
    <text evidence="2">The sequence shown here is derived from an EMBL/GenBank/DDBJ whole genome shotgun (WGS) entry which is preliminary data.</text>
</comment>
<feature type="compositionally biased region" description="Basic residues" evidence="1">
    <location>
        <begin position="224"/>
        <end position="233"/>
    </location>
</feature>
<feature type="region of interest" description="Disordered" evidence="1">
    <location>
        <begin position="98"/>
        <end position="144"/>
    </location>
</feature>
<feature type="region of interest" description="Disordered" evidence="1">
    <location>
        <begin position="1"/>
        <end position="76"/>
    </location>
</feature>
<gene>
    <name evidence="2" type="ORF">H6P81_021737</name>
</gene>
<sequence>MRVRLSTGPGASTVEQKLGDQTRLRIQPSPSGLPHSHGSMNTRASGVPSTPGVRLSREGKVNADARLRPARTRTTRVRRRVSKGLYIKASCPFRGKNTQAPGECQRPNKAAGGPCSEGKTARRDDGSYGRKHHSRMSNVHHSHAPRVARATWAFPCAREELKAIAQRKRGANGLCTAHTLRGKPLHRARGGQQALPRRAEGRQAFPEHAGGQQAQAYPPPASAARKRAYRARHNPFPPI</sequence>
<feature type="compositionally biased region" description="Basic residues" evidence="1">
    <location>
        <begin position="129"/>
        <end position="144"/>
    </location>
</feature>
<keyword evidence="3" id="KW-1185">Reference proteome</keyword>
<reference evidence="2 3" key="1">
    <citation type="submission" date="2021-07" db="EMBL/GenBank/DDBJ databases">
        <title>The Aristolochia fimbriata genome: insights into angiosperm evolution, floral development and chemical biosynthesis.</title>
        <authorList>
            <person name="Jiao Y."/>
        </authorList>
    </citation>
    <scope>NUCLEOTIDE SEQUENCE [LARGE SCALE GENOMIC DNA]</scope>
    <source>
        <strain evidence="2">IBCAS-2021</strain>
        <tissue evidence="2">Leaf</tissue>
    </source>
</reference>
<proteinExistence type="predicted"/>
<organism evidence="2 3">
    <name type="scientific">Aristolochia fimbriata</name>
    <name type="common">White veined hardy Dutchman's pipe vine</name>
    <dbReference type="NCBI Taxonomy" id="158543"/>
    <lineage>
        <taxon>Eukaryota</taxon>
        <taxon>Viridiplantae</taxon>
        <taxon>Streptophyta</taxon>
        <taxon>Embryophyta</taxon>
        <taxon>Tracheophyta</taxon>
        <taxon>Spermatophyta</taxon>
        <taxon>Magnoliopsida</taxon>
        <taxon>Magnoliidae</taxon>
        <taxon>Piperales</taxon>
        <taxon>Aristolochiaceae</taxon>
        <taxon>Aristolochia</taxon>
    </lineage>
</organism>
<evidence type="ECO:0000313" key="2">
    <source>
        <dbReference type="EMBL" id="KAG9438330.1"/>
    </source>
</evidence>
<dbReference type="AlphaFoldDB" id="A0AAV7DP51"/>